<reference evidence="1 2" key="1">
    <citation type="submission" date="2020-05" db="EMBL/GenBank/DDBJ databases">
        <authorList>
            <person name="Campoy J."/>
            <person name="Schneeberger K."/>
            <person name="Spophaly S."/>
        </authorList>
    </citation>
    <scope>NUCLEOTIDE SEQUENCE [LARGE SCALE GENOMIC DNA]</scope>
    <source>
        <strain evidence="1">PruArmRojPasFocal</strain>
    </source>
</reference>
<dbReference type="Gene3D" id="3.60.10.10">
    <property type="entry name" value="Endonuclease/exonuclease/phosphatase"/>
    <property type="match status" value="1"/>
</dbReference>
<sequence>MLFKSFIELCGIGGGWLISALPEAMNLLSWNYHGLGNPSAVNGLKSIIHEEGPKIVFLCKTPCNSAHMKKLSKQLGFRGLTSVSSTGYSGGLALFWKEEVFEIWASIGISLLGSATSGLDRALATTSWQNLFPGFSVQHLDPSRSDHLPILVRIRHATCQEDKADDLGAPKME</sequence>
<proteinExistence type="predicted"/>
<dbReference type="AlphaFoldDB" id="A0A6J5UDL9"/>
<dbReference type="EMBL" id="CAEKDK010000003">
    <property type="protein sequence ID" value="CAB4273554.1"/>
    <property type="molecule type" value="Genomic_DNA"/>
</dbReference>
<evidence type="ECO:0000313" key="1">
    <source>
        <dbReference type="EMBL" id="CAB4273554.1"/>
    </source>
</evidence>
<protein>
    <recommendedName>
        <fullName evidence="3">Endonuclease/exonuclease/phosphatase domain-containing protein</fullName>
    </recommendedName>
</protein>
<dbReference type="Proteomes" id="UP000507222">
    <property type="component" value="Unassembled WGS sequence"/>
</dbReference>
<dbReference type="SUPFAM" id="SSF56219">
    <property type="entry name" value="DNase I-like"/>
    <property type="match status" value="1"/>
</dbReference>
<name>A0A6J5UDL9_PRUAR</name>
<dbReference type="PANTHER" id="PTHR35218:SF9">
    <property type="entry name" value="ENDONUCLEASE_EXONUCLEASE_PHOSPHATASE DOMAIN-CONTAINING PROTEIN"/>
    <property type="match status" value="1"/>
</dbReference>
<dbReference type="PANTHER" id="PTHR35218">
    <property type="entry name" value="RNASE H DOMAIN-CONTAINING PROTEIN"/>
    <property type="match status" value="1"/>
</dbReference>
<accession>A0A6J5UDL9</accession>
<evidence type="ECO:0008006" key="3">
    <source>
        <dbReference type="Google" id="ProtNLM"/>
    </source>
</evidence>
<evidence type="ECO:0000313" key="2">
    <source>
        <dbReference type="Proteomes" id="UP000507222"/>
    </source>
</evidence>
<dbReference type="InterPro" id="IPR036691">
    <property type="entry name" value="Endo/exonu/phosph_ase_sf"/>
</dbReference>
<gene>
    <name evidence="1" type="ORF">CURHAP_LOCUS21443</name>
</gene>
<organism evidence="1 2">
    <name type="scientific">Prunus armeniaca</name>
    <name type="common">Apricot</name>
    <name type="synonym">Armeniaca vulgaris</name>
    <dbReference type="NCBI Taxonomy" id="36596"/>
    <lineage>
        <taxon>Eukaryota</taxon>
        <taxon>Viridiplantae</taxon>
        <taxon>Streptophyta</taxon>
        <taxon>Embryophyta</taxon>
        <taxon>Tracheophyta</taxon>
        <taxon>Spermatophyta</taxon>
        <taxon>Magnoliopsida</taxon>
        <taxon>eudicotyledons</taxon>
        <taxon>Gunneridae</taxon>
        <taxon>Pentapetalae</taxon>
        <taxon>rosids</taxon>
        <taxon>fabids</taxon>
        <taxon>Rosales</taxon>
        <taxon>Rosaceae</taxon>
        <taxon>Amygdaloideae</taxon>
        <taxon>Amygdaleae</taxon>
        <taxon>Prunus</taxon>
    </lineage>
</organism>